<feature type="domain" description="RNA polymerase III Rpc82 C -terminal" evidence="8">
    <location>
        <begin position="135"/>
        <end position="302"/>
    </location>
</feature>
<gene>
    <name evidence="11" type="ORF">M6B38_330220</name>
</gene>
<dbReference type="Proteomes" id="UP001140949">
    <property type="component" value="Unassembled WGS sequence"/>
</dbReference>
<feature type="domain" description="RNA polymerase III subunit RPC82-related helix-turn-helix" evidence="9">
    <location>
        <begin position="11"/>
        <end position="67"/>
    </location>
</feature>
<dbReference type="GO" id="GO:0006351">
    <property type="term" value="P:DNA-templated transcription"/>
    <property type="evidence" value="ECO:0007669"/>
    <property type="project" value="InterPro"/>
</dbReference>
<dbReference type="InterPro" id="IPR008806">
    <property type="entry name" value="RNA_pol_III_Rpc82_C"/>
</dbReference>
<keyword evidence="6 7" id="KW-0539">Nucleus</keyword>
<evidence type="ECO:0000259" key="10">
    <source>
        <dbReference type="Pfam" id="PF22536"/>
    </source>
</evidence>
<evidence type="ECO:0000256" key="3">
    <source>
        <dbReference type="ARBA" id="ARBA00016689"/>
    </source>
</evidence>
<dbReference type="FunFam" id="1.10.10.10:FF:000218">
    <property type="entry name" value="DNA-directed RNA polymerase III subunit RPC3"/>
    <property type="match status" value="1"/>
</dbReference>
<name>A0AAX6H4W8_IRIPA</name>
<dbReference type="EMBL" id="JANAVB010013000">
    <property type="protein sequence ID" value="KAJ6835784.1"/>
    <property type="molecule type" value="Genomic_DNA"/>
</dbReference>
<evidence type="ECO:0000256" key="7">
    <source>
        <dbReference type="RuleBase" id="RU367076"/>
    </source>
</evidence>
<dbReference type="InterPro" id="IPR039748">
    <property type="entry name" value="RPC3"/>
</dbReference>
<dbReference type="Pfam" id="PF05645">
    <property type="entry name" value="RNA_pol_Rpc82"/>
    <property type="match status" value="1"/>
</dbReference>
<comment type="function">
    <text evidence="7">DNA-dependent RNA polymerase catalyzes the transcription of DNA into RNA using the four ribonucleoside triphosphates as substrates. Specific core component of RNA polymerase III which synthesizes small RNAs, such as 5S rRNA and tRNAs.</text>
</comment>
<reference evidence="11" key="1">
    <citation type="journal article" date="2023" name="GigaByte">
        <title>Genome assembly of the bearded iris, Iris pallida Lam.</title>
        <authorList>
            <person name="Bruccoleri R.E."/>
            <person name="Oakeley E.J."/>
            <person name="Faust A.M.E."/>
            <person name="Altorfer M."/>
            <person name="Dessus-Babus S."/>
            <person name="Burckhardt D."/>
            <person name="Oertli M."/>
            <person name="Naumann U."/>
            <person name="Petersen F."/>
            <person name="Wong J."/>
        </authorList>
    </citation>
    <scope>NUCLEOTIDE SEQUENCE</scope>
    <source>
        <strain evidence="11">GSM-AAB239-AS_SAM_17_03QT</strain>
    </source>
</reference>
<dbReference type="Gene3D" id="1.10.10.10">
    <property type="entry name" value="Winged helix-like DNA-binding domain superfamily/Winged helix DNA-binding domain"/>
    <property type="match status" value="4"/>
</dbReference>
<dbReference type="AlphaFoldDB" id="A0AAX6H4W8"/>
<evidence type="ECO:0000313" key="11">
    <source>
        <dbReference type="EMBL" id="KAJ6835784.1"/>
    </source>
</evidence>
<evidence type="ECO:0000256" key="2">
    <source>
        <dbReference type="ARBA" id="ARBA00007206"/>
    </source>
</evidence>
<dbReference type="Pfam" id="PF08221">
    <property type="entry name" value="HTH_9"/>
    <property type="match status" value="1"/>
</dbReference>
<evidence type="ECO:0000256" key="5">
    <source>
        <dbReference type="ARBA" id="ARBA00023163"/>
    </source>
</evidence>
<evidence type="ECO:0000259" key="8">
    <source>
        <dbReference type="Pfam" id="PF05645"/>
    </source>
</evidence>
<evidence type="ECO:0000313" key="12">
    <source>
        <dbReference type="Proteomes" id="UP001140949"/>
    </source>
</evidence>
<proteinExistence type="inferred from homology"/>
<keyword evidence="12" id="KW-1185">Reference proteome</keyword>
<evidence type="ECO:0000256" key="1">
    <source>
        <dbReference type="ARBA" id="ARBA00004123"/>
    </source>
</evidence>
<evidence type="ECO:0000256" key="4">
    <source>
        <dbReference type="ARBA" id="ARBA00022478"/>
    </source>
</evidence>
<comment type="subunit">
    <text evidence="7">Component of the RNA polymerase III (Pol III) complex consisting of 17 subunits.</text>
</comment>
<organism evidence="11 12">
    <name type="scientific">Iris pallida</name>
    <name type="common">Sweet iris</name>
    <dbReference type="NCBI Taxonomy" id="29817"/>
    <lineage>
        <taxon>Eukaryota</taxon>
        <taxon>Viridiplantae</taxon>
        <taxon>Streptophyta</taxon>
        <taxon>Embryophyta</taxon>
        <taxon>Tracheophyta</taxon>
        <taxon>Spermatophyta</taxon>
        <taxon>Magnoliopsida</taxon>
        <taxon>Liliopsida</taxon>
        <taxon>Asparagales</taxon>
        <taxon>Iridaceae</taxon>
        <taxon>Iridoideae</taxon>
        <taxon>Irideae</taxon>
        <taxon>Iris</taxon>
    </lineage>
</organism>
<sequence>MVAQQGLAHAETIVKSHFGEIVSKVVGCLLHRGSLALPEIVRFVRLPPPQVRSSLLVLIQHNCVQAFSIERPAAGLGGAIRNVTQYTALFYNILQRMRFTKFSAIVNADLGEQCEYLLDGLLQHGRLTFDQLAVRVTLKHPGGSSSVEQQVTIAAAVSHAERFCEIPDMGTNTIPNVKVTDHSPGVSVGDKRKRKAREVDNDGQATIAESEFLWRANFEKFVCCLKKKACVEHIKSRSGPNAGIVLEAMIESNHEQKAKDNNSVMSSMDDILEGVKVKPGGSSMTLENVRKILVEELGCRLSDEETEALHTINLKNIIETCQNDEVEALVVKRYGDEARRIFTLLAKKGIYENDQIHNAALLEKTKTEGILYKFWKDDYLDMKRAISSEDGRQKHNFLWKMNKSVISEHILNDMYHAAINLSQRATHMIEEDPELFAPYQNLPEAQRKLKIAQQTRWIVLLYSLSKIDDGLMLFLDF</sequence>
<evidence type="ECO:0000256" key="6">
    <source>
        <dbReference type="ARBA" id="ARBA00023242"/>
    </source>
</evidence>
<reference evidence="11" key="2">
    <citation type="submission" date="2023-04" db="EMBL/GenBank/DDBJ databases">
        <authorList>
            <person name="Bruccoleri R.E."/>
            <person name="Oakeley E.J."/>
            <person name="Faust A.-M."/>
            <person name="Dessus-Babus S."/>
            <person name="Altorfer M."/>
            <person name="Burckhardt D."/>
            <person name="Oertli M."/>
            <person name="Naumann U."/>
            <person name="Petersen F."/>
            <person name="Wong J."/>
        </authorList>
    </citation>
    <scope>NUCLEOTIDE SEQUENCE</scope>
    <source>
        <strain evidence="11">GSM-AAB239-AS_SAM_17_03QT</strain>
        <tissue evidence="11">Leaf</tissue>
    </source>
</reference>
<dbReference type="Pfam" id="PF22536">
    <property type="entry name" value="WHD_POLR3C"/>
    <property type="match status" value="1"/>
</dbReference>
<dbReference type="InterPro" id="IPR013197">
    <property type="entry name" value="RNA_pol_III_RPC82-rel_HTH"/>
</dbReference>
<dbReference type="GO" id="GO:0003697">
    <property type="term" value="F:single-stranded DNA binding"/>
    <property type="evidence" value="ECO:0007669"/>
    <property type="project" value="UniProtKB-UniRule"/>
</dbReference>
<feature type="domain" description="DNA-directed RNA polymerase III subunit RPC3 winged-helix" evidence="10">
    <location>
        <begin position="326"/>
        <end position="400"/>
    </location>
</feature>
<accession>A0AAX6H4W8</accession>
<keyword evidence="4 7" id="KW-0240">DNA-directed RNA polymerase</keyword>
<dbReference type="InterPro" id="IPR036388">
    <property type="entry name" value="WH-like_DNA-bd_sf"/>
</dbReference>
<dbReference type="InterPro" id="IPR055207">
    <property type="entry name" value="POLR3C_WHD"/>
</dbReference>
<comment type="subcellular location">
    <subcellularLocation>
        <location evidence="1 7">Nucleus</location>
    </subcellularLocation>
</comment>
<dbReference type="PANTHER" id="PTHR12949:SF0">
    <property type="entry name" value="DNA-DIRECTED RNA POLYMERASE III SUBUNIT RPC3"/>
    <property type="match status" value="1"/>
</dbReference>
<comment type="caution">
    <text evidence="11">The sequence shown here is derived from an EMBL/GenBank/DDBJ whole genome shotgun (WGS) entry which is preliminary data.</text>
</comment>
<keyword evidence="5 7" id="KW-0804">Transcription</keyword>
<evidence type="ECO:0000259" key="9">
    <source>
        <dbReference type="Pfam" id="PF08221"/>
    </source>
</evidence>
<comment type="similarity">
    <text evidence="2 7">Belongs to the eukaryotic RPC3/POLR3C RNA polymerase subunit family.</text>
</comment>
<dbReference type="PANTHER" id="PTHR12949">
    <property type="entry name" value="RNA POLYMERASE III DNA DIRECTED -RELATED"/>
    <property type="match status" value="1"/>
</dbReference>
<protein>
    <recommendedName>
        <fullName evidence="3 7">DNA-directed RNA polymerase III subunit RPC3</fullName>
        <shortName evidence="7">RNA polymerase III subunit C3</shortName>
    </recommendedName>
</protein>
<dbReference type="GO" id="GO:0005666">
    <property type="term" value="C:RNA polymerase III complex"/>
    <property type="evidence" value="ECO:0007669"/>
    <property type="project" value="UniProtKB-UniRule"/>
</dbReference>